<accession>A0ABQ9RS23</accession>
<sequence>MLPETHSTCRSTSVQTVRIFASNIICLSVGLESRQSARIFKYSPSIGYKYRYTHTNTAQQVCFAHLRLARVVPTVSTFRRESQHRLMNVRPSGQPGAIPHGRMDSETSLP</sequence>
<feature type="region of interest" description="Disordered" evidence="1">
    <location>
        <begin position="86"/>
        <end position="110"/>
    </location>
</feature>
<feature type="compositionally biased region" description="Basic and acidic residues" evidence="1">
    <location>
        <begin position="101"/>
        <end position="110"/>
    </location>
</feature>
<evidence type="ECO:0000313" key="3">
    <source>
        <dbReference type="Proteomes" id="UP001227543"/>
    </source>
</evidence>
<reference evidence="2 3" key="1">
    <citation type="submission" date="2016-10" db="EMBL/GenBank/DDBJ databases">
        <title>The genome sequence of Colletotrichum fioriniae PJ7.</title>
        <authorList>
            <person name="Baroncelli R."/>
        </authorList>
    </citation>
    <scope>NUCLEOTIDE SEQUENCE [LARGE SCALE GENOMIC DNA]</scope>
    <source>
        <strain evidence="2 3">Tom-12</strain>
    </source>
</reference>
<organism evidence="2 3">
    <name type="scientific">Colletotrichum tamarilloi</name>
    <dbReference type="NCBI Taxonomy" id="1209934"/>
    <lineage>
        <taxon>Eukaryota</taxon>
        <taxon>Fungi</taxon>
        <taxon>Dikarya</taxon>
        <taxon>Ascomycota</taxon>
        <taxon>Pezizomycotina</taxon>
        <taxon>Sordariomycetes</taxon>
        <taxon>Hypocreomycetidae</taxon>
        <taxon>Glomerellales</taxon>
        <taxon>Glomerellaceae</taxon>
        <taxon>Colletotrichum</taxon>
        <taxon>Colletotrichum acutatum species complex</taxon>
    </lineage>
</organism>
<dbReference type="GeneID" id="85401031"/>
<comment type="caution">
    <text evidence="2">The sequence shown here is derived from an EMBL/GenBank/DDBJ whole genome shotgun (WGS) entry which is preliminary data.</text>
</comment>
<gene>
    <name evidence="2" type="ORF">CTAM01_00745</name>
</gene>
<evidence type="ECO:0000256" key="1">
    <source>
        <dbReference type="SAM" id="MobiDB-lite"/>
    </source>
</evidence>
<name>A0ABQ9RS23_9PEZI</name>
<evidence type="ECO:0000313" key="2">
    <source>
        <dbReference type="EMBL" id="KAK1511815.1"/>
    </source>
</evidence>
<proteinExistence type="predicted"/>
<protein>
    <submittedName>
        <fullName evidence="2">Uncharacterized protein</fullName>
    </submittedName>
</protein>
<keyword evidence="3" id="KW-1185">Reference proteome</keyword>
<dbReference type="RefSeq" id="XP_060388255.1">
    <property type="nucleotide sequence ID" value="XM_060516793.1"/>
</dbReference>
<dbReference type="Proteomes" id="UP001227543">
    <property type="component" value="Unassembled WGS sequence"/>
</dbReference>
<dbReference type="EMBL" id="MLFU01000002">
    <property type="protein sequence ID" value="KAK1511815.1"/>
    <property type="molecule type" value="Genomic_DNA"/>
</dbReference>